<dbReference type="Gene3D" id="3.40.50.720">
    <property type="entry name" value="NAD(P)-binding Rossmann-like Domain"/>
    <property type="match status" value="1"/>
</dbReference>
<dbReference type="EMBL" id="JACAZI010000002">
    <property type="protein sequence ID" value="KAF7368822.1"/>
    <property type="molecule type" value="Genomic_DNA"/>
</dbReference>
<evidence type="ECO:0008006" key="5">
    <source>
        <dbReference type="Google" id="ProtNLM"/>
    </source>
</evidence>
<sequence length="236" mass="25737">MSPLIAFIIGAGQNIGEHTAAALKAKGYQVALGSRKPVIEQVRKNGYFPVAVDAENPESVQAAFAQINKDLGPPSVVIFNAAVFVPPPVPEDPLTLSVGDLKRQTDVGVAVYAAAQEALKGFRSETLKDTAHKTFIITGNALPWIPASGGAWMGLNIQKVMEWRLMEIFSSVYSKEGARFYFVSLVGDHGGVIEPISSFFTSGPQHAQVYLGLITREDQADWDYRFTLDGKQWIRK</sequence>
<dbReference type="GO" id="GO:0016491">
    <property type="term" value="F:oxidoreductase activity"/>
    <property type="evidence" value="ECO:0007669"/>
    <property type="project" value="UniProtKB-KW"/>
</dbReference>
<comment type="caution">
    <text evidence="3">The sequence shown here is derived from an EMBL/GenBank/DDBJ whole genome shotgun (WGS) entry which is preliminary data.</text>
</comment>
<dbReference type="InterPro" id="IPR002347">
    <property type="entry name" value="SDR_fam"/>
</dbReference>
<accession>A0A8H6Z0Y4</accession>
<comment type="similarity">
    <text evidence="1">Belongs to the short-chain dehydrogenases/reductases (SDR) family.</text>
</comment>
<dbReference type="AlphaFoldDB" id="A0A8H6Z0Y4"/>
<keyword evidence="2" id="KW-0560">Oxidoreductase</keyword>
<dbReference type="PANTHER" id="PTHR43669">
    <property type="entry name" value="5-KETO-D-GLUCONATE 5-REDUCTASE"/>
    <property type="match status" value="1"/>
</dbReference>
<evidence type="ECO:0000313" key="3">
    <source>
        <dbReference type="EMBL" id="KAF7368822.1"/>
    </source>
</evidence>
<evidence type="ECO:0000313" key="4">
    <source>
        <dbReference type="Proteomes" id="UP000620124"/>
    </source>
</evidence>
<dbReference type="InterPro" id="IPR036291">
    <property type="entry name" value="NAD(P)-bd_dom_sf"/>
</dbReference>
<proteinExistence type="inferred from homology"/>
<evidence type="ECO:0000256" key="2">
    <source>
        <dbReference type="ARBA" id="ARBA00023002"/>
    </source>
</evidence>
<dbReference type="Pfam" id="PF00106">
    <property type="entry name" value="adh_short"/>
    <property type="match status" value="1"/>
</dbReference>
<reference evidence="3" key="1">
    <citation type="submission" date="2020-05" db="EMBL/GenBank/DDBJ databases">
        <title>Mycena genomes resolve the evolution of fungal bioluminescence.</title>
        <authorList>
            <person name="Tsai I.J."/>
        </authorList>
    </citation>
    <scope>NUCLEOTIDE SEQUENCE</scope>
    <source>
        <strain evidence="3">CCC161011</strain>
    </source>
</reference>
<protein>
    <recommendedName>
        <fullName evidence="5">NAD(P)-binding protein</fullName>
    </recommendedName>
</protein>
<dbReference type="SUPFAM" id="SSF51735">
    <property type="entry name" value="NAD(P)-binding Rossmann-fold domains"/>
    <property type="match status" value="1"/>
</dbReference>
<dbReference type="OrthoDB" id="5336600at2759"/>
<evidence type="ECO:0000256" key="1">
    <source>
        <dbReference type="ARBA" id="ARBA00006484"/>
    </source>
</evidence>
<organism evidence="3 4">
    <name type="scientific">Mycena venus</name>
    <dbReference type="NCBI Taxonomy" id="2733690"/>
    <lineage>
        <taxon>Eukaryota</taxon>
        <taxon>Fungi</taxon>
        <taxon>Dikarya</taxon>
        <taxon>Basidiomycota</taxon>
        <taxon>Agaricomycotina</taxon>
        <taxon>Agaricomycetes</taxon>
        <taxon>Agaricomycetidae</taxon>
        <taxon>Agaricales</taxon>
        <taxon>Marasmiineae</taxon>
        <taxon>Mycenaceae</taxon>
        <taxon>Mycena</taxon>
    </lineage>
</organism>
<name>A0A8H6Z0Y4_9AGAR</name>
<gene>
    <name evidence="3" type="ORF">MVEN_00207400</name>
</gene>
<dbReference type="PANTHER" id="PTHR43669:SF4">
    <property type="entry name" value="SHORT-CHAIN DEHYDROGENASE"/>
    <property type="match status" value="1"/>
</dbReference>
<keyword evidence="4" id="KW-1185">Reference proteome</keyword>
<dbReference type="Proteomes" id="UP000620124">
    <property type="component" value="Unassembled WGS sequence"/>
</dbReference>